<dbReference type="EMBL" id="KV407461">
    <property type="protein sequence ID" value="KZF21120.1"/>
    <property type="molecule type" value="Genomic_DNA"/>
</dbReference>
<protein>
    <recommendedName>
        <fullName evidence="4">Arrestin C-terminal-like domain-containing protein</fullName>
    </recommendedName>
</protein>
<feature type="compositionally biased region" description="Polar residues" evidence="3">
    <location>
        <begin position="446"/>
        <end position="455"/>
    </location>
</feature>
<proteinExistence type="inferred from homology"/>
<feature type="compositionally biased region" description="Basic and acidic residues" evidence="3">
    <location>
        <begin position="487"/>
        <end position="499"/>
    </location>
</feature>
<accession>A0A165FLK0</accession>
<feature type="region of interest" description="Disordered" evidence="3">
    <location>
        <begin position="436"/>
        <end position="502"/>
    </location>
</feature>
<dbReference type="Pfam" id="PF02752">
    <property type="entry name" value="Arrestin_C"/>
    <property type="match status" value="1"/>
</dbReference>
<evidence type="ECO:0000256" key="2">
    <source>
        <dbReference type="ARBA" id="ARBA00038766"/>
    </source>
</evidence>
<dbReference type="Proteomes" id="UP000076632">
    <property type="component" value="Unassembled WGS sequence"/>
</dbReference>
<dbReference type="GO" id="GO:0005886">
    <property type="term" value="C:plasma membrane"/>
    <property type="evidence" value="ECO:0007669"/>
    <property type="project" value="TreeGrafter"/>
</dbReference>
<dbReference type="SMART" id="SM01017">
    <property type="entry name" value="Arrestin_C"/>
    <property type="match status" value="1"/>
</dbReference>
<evidence type="ECO:0000256" key="3">
    <source>
        <dbReference type="SAM" id="MobiDB-lite"/>
    </source>
</evidence>
<feature type="region of interest" description="Disordered" evidence="3">
    <location>
        <begin position="517"/>
        <end position="586"/>
    </location>
</feature>
<comment type="similarity">
    <text evidence="1">Belongs to the arrestin family.</text>
</comment>
<keyword evidence="6" id="KW-1185">Reference proteome</keyword>
<dbReference type="GO" id="GO:0031625">
    <property type="term" value="F:ubiquitin protein ligase binding"/>
    <property type="evidence" value="ECO:0007669"/>
    <property type="project" value="TreeGrafter"/>
</dbReference>
<dbReference type="InterPro" id="IPR011021">
    <property type="entry name" value="Arrestin-like_N"/>
</dbReference>
<comment type="subunit">
    <text evidence="2">Interacts with hulA.</text>
</comment>
<evidence type="ECO:0000313" key="6">
    <source>
        <dbReference type="Proteomes" id="UP000076632"/>
    </source>
</evidence>
<dbReference type="InterPro" id="IPR014756">
    <property type="entry name" value="Ig_E-set"/>
</dbReference>
<dbReference type="FunCoup" id="A0A165FLK0">
    <property type="interactions" value="86"/>
</dbReference>
<dbReference type="AlphaFoldDB" id="A0A165FLK0"/>
<dbReference type="InterPro" id="IPR014752">
    <property type="entry name" value="Arrestin-like_C"/>
</dbReference>
<reference evidence="5 6" key="1">
    <citation type="journal article" date="2016" name="Fungal Biol.">
        <title>The genome of Xylona heveae provides a window into fungal endophytism.</title>
        <authorList>
            <person name="Gazis R."/>
            <person name="Kuo A."/>
            <person name="Riley R."/>
            <person name="LaButti K."/>
            <person name="Lipzen A."/>
            <person name="Lin J."/>
            <person name="Amirebrahimi M."/>
            <person name="Hesse C.N."/>
            <person name="Spatafora J.W."/>
            <person name="Henrissat B."/>
            <person name="Hainaut M."/>
            <person name="Grigoriev I.V."/>
            <person name="Hibbett D.S."/>
        </authorList>
    </citation>
    <scope>NUCLEOTIDE SEQUENCE [LARGE SCALE GENOMIC DNA]</scope>
    <source>
        <strain evidence="5 6">TC161</strain>
    </source>
</reference>
<dbReference type="RefSeq" id="XP_018186675.1">
    <property type="nucleotide sequence ID" value="XM_018335285.1"/>
</dbReference>
<feature type="compositionally biased region" description="Low complexity" evidence="3">
    <location>
        <begin position="557"/>
        <end position="568"/>
    </location>
</feature>
<sequence length="586" mass="64884">MPFGPSMAPNSFFGHNANVVKFFEIRLDSRIIVLSGSPHEASSALLKGTVVLCVSEPFHVKNIHLRLTGTSRVAWAAKIDANSSSTRYVKQESVFYKHEWMLLDPGKRKTENLSPGNYEYPFEVIIPGDTPQSIEGLHDSFVIYRMKATVERGMLAQNLHARRHMRIVRTLDPSALELAHAMSVENIWPNKIEYSISIPSKAVVFGTSVNVDLDLVPLLKGLKIGKIQLAITETQELNTDDDRTRKNVREVSFVETEIPEDTETTDIDGQEGYHVHRTVPLPPSLRDCMQDVECRGIKIRHKLRFNVLLHNPDGHVSELRGFLPVMIFISPNLTLDDNTNSLVDGQLDPEAAREIHQNAPPLYGEHQFDRLFSDIDPSGYMTPGDEGSGLNTPFHSQSRAHSRNASYENLASLNAVAQAPSAEAIQNRLYNLPEPGSSRWLRRNHQNNSGSTTPAYASEIDRRTHSPPPTGSYSHSPAASVPLSRRGSIDDHSPDRNGDNLELDLTSLSRVPSYTAAMRTSARTPLSEDLPDYVTATSRPPSPVSGTAHYSRANSHPGSPSSSGPSSPNILPFRPSLHHFTSSRGR</sequence>
<dbReference type="Gene3D" id="2.60.40.640">
    <property type="match status" value="1"/>
</dbReference>
<dbReference type="InParanoid" id="A0A165FLK0"/>
<feature type="domain" description="Arrestin C-terminal-like" evidence="4">
    <location>
        <begin position="188"/>
        <end position="332"/>
    </location>
</feature>
<dbReference type="GeneID" id="28900422"/>
<evidence type="ECO:0000256" key="1">
    <source>
        <dbReference type="ARBA" id="ARBA00005298"/>
    </source>
</evidence>
<name>A0A165FLK0_XYLHT</name>
<dbReference type="OrthoDB" id="2333384at2759"/>
<evidence type="ECO:0000259" key="4">
    <source>
        <dbReference type="SMART" id="SM01017"/>
    </source>
</evidence>
<evidence type="ECO:0000313" key="5">
    <source>
        <dbReference type="EMBL" id="KZF21120.1"/>
    </source>
</evidence>
<dbReference type="GO" id="GO:0070086">
    <property type="term" value="P:ubiquitin-dependent endocytosis"/>
    <property type="evidence" value="ECO:0007669"/>
    <property type="project" value="TreeGrafter"/>
</dbReference>
<organism evidence="5 6">
    <name type="scientific">Xylona heveae (strain CBS 132557 / TC161)</name>
    <dbReference type="NCBI Taxonomy" id="1328760"/>
    <lineage>
        <taxon>Eukaryota</taxon>
        <taxon>Fungi</taxon>
        <taxon>Dikarya</taxon>
        <taxon>Ascomycota</taxon>
        <taxon>Pezizomycotina</taxon>
        <taxon>Xylonomycetes</taxon>
        <taxon>Xylonales</taxon>
        <taxon>Xylonaceae</taxon>
        <taxon>Xylona</taxon>
    </lineage>
</organism>
<dbReference type="GO" id="GO:0005829">
    <property type="term" value="C:cytosol"/>
    <property type="evidence" value="ECO:0007669"/>
    <property type="project" value="TreeGrafter"/>
</dbReference>
<dbReference type="InterPro" id="IPR011022">
    <property type="entry name" value="Arrestin_C-like"/>
</dbReference>
<dbReference type="InterPro" id="IPR050357">
    <property type="entry name" value="Arrestin_domain-protein"/>
</dbReference>
<dbReference type="Pfam" id="PF00339">
    <property type="entry name" value="Arrestin_N"/>
    <property type="match status" value="1"/>
</dbReference>
<dbReference type="OMA" id="GMATPFH"/>
<dbReference type="STRING" id="1328760.A0A165FLK0"/>
<feature type="compositionally biased region" description="Polar residues" evidence="3">
    <location>
        <begin position="389"/>
        <end position="403"/>
    </location>
</feature>
<dbReference type="SUPFAM" id="SSF81296">
    <property type="entry name" value="E set domains"/>
    <property type="match status" value="1"/>
</dbReference>
<dbReference type="GO" id="GO:0030674">
    <property type="term" value="F:protein-macromolecule adaptor activity"/>
    <property type="evidence" value="ECO:0007669"/>
    <property type="project" value="TreeGrafter"/>
</dbReference>
<dbReference type="PANTHER" id="PTHR11188">
    <property type="entry name" value="ARRESTIN DOMAIN CONTAINING PROTEIN"/>
    <property type="match status" value="1"/>
</dbReference>
<dbReference type="PANTHER" id="PTHR11188:SF17">
    <property type="entry name" value="FI21816P1"/>
    <property type="match status" value="1"/>
</dbReference>
<feature type="region of interest" description="Disordered" evidence="3">
    <location>
        <begin position="374"/>
        <end position="403"/>
    </location>
</feature>
<gene>
    <name evidence="5" type="ORF">L228DRAFT_269520</name>
</gene>